<dbReference type="SUPFAM" id="SSF55729">
    <property type="entry name" value="Acyl-CoA N-acyltransferases (Nat)"/>
    <property type="match status" value="1"/>
</dbReference>
<keyword evidence="2" id="KW-0012">Acyltransferase</keyword>
<dbReference type="AlphaFoldDB" id="A0A178YNT4"/>
<keyword evidence="5" id="KW-1185">Reference proteome</keyword>
<dbReference type="OrthoDB" id="9787920at2"/>
<dbReference type="Proteomes" id="UP000078507">
    <property type="component" value="Unassembled WGS sequence"/>
</dbReference>
<dbReference type="STRING" id="36856.ATB98_24040"/>
<dbReference type="InterPro" id="IPR016181">
    <property type="entry name" value="Acyl_CoA_acyltransferase"/>
</dbReference>
<dbReference type="Pfam" id="PF00583">
    <property type="entry name" value="Acetyltransf_1"/>
    <property type="match status" value="1"/>
</dbReference>
<evidence type="ECO:0000256" key="1">
    <source>
        <dbReference type="ARBA" id="ARBA00022679"/>
    </source>
</evidence>
<evidence type="ECO:0000259" key="3">
    <source>
        <dbReference type="PROSITE" id="PS51186"/>
    </source>
</evidence>
<protein>
    <submittedName>
        <fullName evidence="4">Acetyltransferase</fullName>
    </submittedName>
</protein>
<evidence type="ECO:0000313" key="4">
    <source>
        <dbReference type="EMBL" id="OAP48425.1"/>
    </source>
</evidence>
<gene>
    <name evidence="4" type="ORF">ATB98_24040</name>
</gene>
<evidence type="ECO:0000256" key="2">
    <source>
        <dbReference type="ARBA" id="ARBA00023315"/>
    </source>
</evidence>
<reference evidence="4 5" key="1">
    <citation type="submission" date="2015-11" db="EMBL/GenBank/DDBJ databases">
        <title>Ensifer anhuiense sp. nov., an effective nitrogen fixation bacterium with Glycine soja.</title>
        <authorList>
            <person name="Yan H."/>
            <person name="Chen W."/>
        </authorList>
    </citation>
    <scope>NUCLEOTIDE SEQUENCE [LARGE SCALE GENOMIC DNA]</scope>
    <source>
        <strain evidence="4 5">LMG 7837</strain>
    </source>
</reference>
<dbReference type="PANTHER" id="PTHR43877:SF2">
    <property type="entry name" value="AMINOALKYLPHOSPHONATE N-ACETYLTRANSFERASE-RELATED"/>
    <property type="match status" value="1"/>
</dbReference>
<dbReference type="Gene3D" id="3.40.630.30">
    <property type="match status" value="1"/>
</dbReference>
<organism evidence="4 5">
    <name type="scientific">Sinorhizobium saheli</name>
    <dbReference type="NCBI Taxonomy" id="36856"/>
    <lineage>
        <taxon>Bacteria</taxon>
        <taxon>Pseudomonadati</taxon>
        <taxon>Pseudomonadota</taxon>
        <taxon>Alphaproteobacteria</taxon>
        <taxon>Hyphomicrobiales</taxon>
        <taxon>Rhizobiaceae</taxon>
        <taxon>Sinorhizobium/Ensifer group</taxon>
        <taxon>Sinorhizobium</taxon>
    </lineage>
</organism>
<dbReference type="GO" id="GO:0016747">
    <property type="term" value="F:acyltransferase activity, transferring groups other than amino-acyl groups"/>
    <property type="evidence" value="ECO:0007669"/>
    <property type="project" value="InterPro"/>
</dbReference>
<dbReference type="EMBL" id="LNQB01000061">
    <property type="protein sequence ID" value="OAP48425.1"/>
    <property type="molecule type" value="Genomic_DNA"/>
</dbReference>
<feature type="domain" description="N-acetyltransferase" evidence="3">
    <location>
        <begin position="22"/>
        <end position="158"/>
    </location>
</feature>
<sequence>MAGTQVPPCSRRFGVPVPTPVLDIIPNEPSADDLRAIVASLNVYNDANSGMADQPGFAIVIRDPETLVAVGGLYAVDGYGWAFVRYLAIPGQYRGLGLGRRLMEEAEKVARARGYIGMWLDTFEFQARPFYEKLGFELFGELEGGPGAIPRYFLKKRF</sequence>
<proteinExistence type="predicted"/>
<comment type="caution">
    <text evidence="4">The sequence shown here is derived from an EMBL/GenBank/DDBJ whole genome shotgun (WGS) entry which is preliminary data.</text>
</comment>
<name>A0A178YNT4_SINSA</name>
<accession>A0A178YNT4</accession>
<evidence type="ECO:0000313" key="5">
    <source>
        <dbReference type="Proteomes" id="UP000078507"/>
    </source>
</evidence>
<dbReference type="CDD" id="cd04301">
    <property type="entry name" value="NAT_SF"/>
    <property type="match status" value="1"/>
</dbReference>
<keyword evidence="1 4" id="KW-0808">Transferase</keyword>
<dbReference type="InterPro" id="IPR000182">
    <property type="entry name" value="GNAT_dom"/>
</dbReference>
<dbReference type="PROSITE" id="PS51186">
    <property type="entry name" value="GNAT"/>
    <property type="match status" value="1"/>
</dbReference>
<dbReference type="PANTHER" id="PTHR43877">
    <property type="entry name" value="AMINOALKYLPHOSPHONATE N-ACETYLTRANSFERASE-RELATED-RELATED"/>
    <property type="match status" value="1"/>
</dbReference>
<dbReference type="InterPro" id="IPR050832">
    <property type="entry name" value="Bact_Acetyltransf"/>
</dbReference>